<keyword evidence="1" id="KW-0175">Coiled coil</keyword>
<protein>
    <recommendedName>
        <fullName evidence="4">Myosin heavy chain</fullName>
    </recommendedName>
</protein>
<keyword evidence="3" id="KW-1185">Reference proteome</keyword>
<dbReference type="STRING" id="1806891.Cs308_0541"/>
<proteinExistence type="predicted"/>
<evidence type="ECO:0000256" key="1">
    <source>
        <dbReference type="SAM" id="Coils"/>
    </source>
</evidence>
<evidence type="ECO:0008006" key="4">
    <source>
        <dbReference type="Google" id="ProtNLM"/>
    </source>
</evidence>
<sequence length="556" mass="64291">MDTSDNSFHTLETEKDSTAVFSSESKMAGEGVQSLETSDELLSAFITELAEHSSLEDQVSFTLKKMEEALKCNLEPNLKLFWAVRKHCLPLFHQIENTVKRADAWRWYIELTKEGRHLKALQDQEGSFIIGQIELAISCLEQDIAAFLQHQNADIAAFQEEDHGFLETQALETHREFYKEYHIALLWLSSFAAKIIDLRKELMSVGMRMRLKSKFFQRLSILGNHVFPQRKDFIDKVSKTFTDDVDAFVAKHFEKACKETLKRSVFFLRKEIKNLQHAAKRLFVSSSVFADTRLKLSRCWDQLKGMEKQIRQEQGRLRTASGENAKEIRQLLANAATLLTEEHDLATVRKTLDGIVKRIRNLDLIHGDVIALKNELQLLFDQLREKQEIAEQNYQENLAKDKKTKQEAIRTLSARIGAFSQACTEGKIGKESRAEWQELKEALTKMSFLPLSEKITLDNQLSLTFQTIIDFFEAQLLSSPDSRERLANMRQVLTQRQERRRELKNKLAHDKKLLGSSGLDFDRAMQYSALVEEDKRALEELDESILNLKRQIQQFT</sequence>
<gene>
    <name evidence="2" type="ORF">Cs308_0541</name>
</gene>
<dbReference type="AlphaFoldDB" id="A0A1A9HWA9"/>
<dbReference type="EMBL" id="CP014639">
    <property type="protein sequence ID" value="ANH78711.1"/>
    <property type="molecule type" value="Genomic_DNA"/>
</dbReference>
<dbReference type="Proteomes" id="UP000078162">
    <property type="component" value="Chromosome"/>
</dbReference>
<accession>A0A1A9HWA9</accession>
<organism evidence="2 3">
    <name type="scientific">Candidatus Chlamydia sanziniae</name>
    <dbReference type="NCBI Taxonomy" id="1806891"/>
    <lineage>
        <taxon>Bacteria</taxon>
        <taxon>Pseudomonadati</taxon>
        <taxon>Chlamydiota</taxon>
        <taxon>Chlamydiia</taxon>
        <taxon>Chlamydiales</taxon>
        <taxon>Chlamydiaceae</taxon>
        <taxon>Chlamydia/Chlamydophila group</taxon>
        <taxon>Chlamydia</taxon>
    </lineage>
</organism>
<dbReference type="KEGG" id="csaz:Cs308_0541"/>
<feature type="coiled-coil region" evidence="1">
    <location>
        <begin position="373"/>
        <end position="400"/>
    </location>
</feature>
<evidence type="ECO:0000313" key="2">
    <source>
        <dbReference type="EMBL" id="ANH78711.1"/>
    </source>
</evidence>
<evidence type="ECO:0000313" key="3">
    <source>
        <dbReference type="Proteomes" id="UP000078162"/>
    </source>
</evidence>
<reference evidence="3" key="1">
    <citation type="submission" date="2016-03" db="EMBL/GenBank/DDBJ databases">
        <title>Culture-independent genomics supports pathogen discovery for uncultivable bacteria within the genus Chlamydia.</title>
        <authorList>
            <person name="Taylor-Brown A."/>
            <person name="Bachmann N.L."/>
            <person name="Borel N."/>
            <person name="Polkinghorne A."/>
        </authorList>
    </citation>
    <scope>NUCLEOTIDE SEQUENCE [LARGE SCALE GENOMIC DNA]</scope>
    <source>
        <strain evidence="3">2742-308</strain>
    </source>
</reference>
<dbReference type="RefSeq" id="WP_066482232.1">
    <property type="nucleotide sequence ID" value="NZ_CP014639.1"/>
</dbReference>
<dbReference type="OrthoDB" id="19143at2"/>
<name>A0A1A9HWA9_9CHLA</name>
<dbReference type="PATRIC" id="fig|1806891.3.peg.533"/>